<dbReference type="Gene3D" id="1.25.40.20">
    <property type="entry name" value="Ankyrin repeat-containing domain"/>
    <property type="match status" value="1"/>
</dbReference>
<feature type="repeat" description="ANK" evidence="3">
    <location>
        <begin position="115"/>
        <end position="147"/>
    </location>
</feature>
<protein>
    <recommendedName>
        <fullName evidence="4">SOCS box domain-containing protein</fullName>
    </recommendedName>
</protein>
<dbReference type="PROSITE" id="PS50225">
    <property type="entry name" value="SOCS"/>
    <property type="match status" value="1"/>
</dbReference>
<dbReference type="PROSITE" id="PS50088">
    <property type="entry name" value="ANK_REPEAT"/>
    <property type="match status" value="3"/>
</dbReference>
<dbReference type="PROSITE" id="PS50297">
    <property type="entry name" value="ANK_REP_REGION"/>
    <property type="match status" value="2"/>
</dbReference>
<feature type="repeat" description="ANK" evidence="3">
    <location>
        <begin position="48"/>
        <end position="80"/>
    </location>
</feature>
<dbReference type="CDD" id="cd03716">
    <property type="entry name" value="SOCS_ASB_like"/>
    <property type="match status" value="1"/>
</dbReference>
<sequence length="286" mass="31889">MEDLRMSYRDPQTLLFEAIFGGNTLQVKQLINSGIDKNTVLHSPVRWEGASVLGTAAYEGHIDIVKFLVEAGTSVNFTDPCLGRSALHWACMGNQFQIVKYLLDQGADVNCTDKDKVTPIIRSTINNNLDITVLLIEHGAKINCTDRLRSSPLHYASVHGHSKLVQTVIKAGCVHNGHAILGKGTPLANIFHHNDRISCIMLLEAGYNISNDLSWILQLHDVNTSDNNLNNEIIDDVFRRKRNPLSLMGSCRLVVRSQMGGVCVDGKIQKLDVPYRIKQYLLFEIK</sequence>
<dbReference type="Pfam" id="PF12796">
    <property type="entry name" value="Ank_2"/>
    <property type="match status" value="1"/>
</dbReference>
<organism evidence="5 6">
    <name type="scientific">Tegillarca granosa</name>
    <name type="common">Malaysian cockle</name>
    <name type="synonym">Anadara granosa</name>
    <dbReference type="NCBI Taxonomy" id="220873"/>
    <lineage>
        <taxon>Eukaryota</taxon>
        <taxon>Metazoa</taxon>
        <taxon>Spiralia</taxon>
        <taxon>Lophotrochozoa</taxon>
        <taxon>Mollusca</taxon>
        <taxon>Bivalvia</taxon>
        <taxon>Autobranchia</taxon>
        <taxon>Pteriomorphia</taxon>
        <taxon>Arcoida</taxon>
        <taxon>Arcoidea</taxon>
        <taxon>Arcidae</taxon>
        <taxon>Tegillarca</taxon>
    </lineage>
</organism>
<dbReference type="InterPro" id="IPR002110">
    <property type="entry name" value="Ankyrin_rpt"/>
</dbReference>
<proteinExistence type="predicted"/>
<feature type="repeat" description="ANK" evidence="3">
    <location>
        <begin position="82"/>
        <end position="114"/>
    </location>
</feature>
<gene>
    <name evidence="5" type="ORF">KUTeg_001081</name>
</gene>
<dbReference type="InterPro" id="IPR001496">
    <property type="entry name" value="SOCS_box"/>
</dbReference>
<dbReference type="Pfam" id="PF13637">
    <property type="entry name" value="Ank_4"/>
    <property type="match status" value="1"/>
</dbReference>
<keyword evidence="2 3" id="KW-0040">ANK repeat</keyword>
<dbReference type="Gene3D" id="1.10.750.20">
    <property type="entry name" value="SOCS box"/>
    <property type="match status" value="1"/>
</dbReference>
<evidence type="ECO:0000259" key="4">
    <source>
        <dbReference type="PROSITE" id="PS50225"/>
    </source>
</evidence>
<evidence type="ECO:0000256" key="3">
    <source>
        <dbReference type="PROSITE-ProRule" id="PRU00023"/>
    </source>
</evidence>
<comment type="caution">
    <text evidence="5">The sequence shown here is derived from an EMBL/GenBank/DDBJ whole genome shotgun (WGS) entry which is preliminary data.</text>
</comment>
<evidence type="ECO:0000313" key="5">
    <source>
        <dbReference type="EMBL" id="KAJ8321367.1"/>
    </source>
</evidence>
<evidence type="ECO:0000313" key="6">
    <source>
        <dbReference type="Proteomes" id="UP001217089"/>
    </source>
</evidence>
<reference evidence="5 6" key="1">
    <citation type="submission" date="2022-12" db="EMBL/GenBank/DDBJ databases">
        <title>Chromosome-level genome of Tegillarca granosa.</title>
        <authorList>
            <person name="Kim J."/>
        </authorList>
    </citation>
    <scope>NUCLEOTIDE SEQUENCE [LARGE SCALE GENOMIC DNA]</scope>
    <source>
        <strain evidence="5">Teg-2019</strain>
        <tissue evidence="5">Adductor muscle</tissue>
    </source>
</reference>
<dbReference type="Proteomes" id="UP001217089">
    <property type="component" value="Unassembled WGS sequence"/>
</dbReference>
<evidence type="ECO:0000256" key="2">
    <source>
        <dbReference type="ARBA" id="ARBA00023043"/>
    </source>
</evidence>
<name>A0ABQ9FVS8_TEGGR</name>
<dbReference type="SUPFAM" id="SSF158235">
    <property type="entry name" value="SOCS box-like"/>
    <property type="match status" value="1"/>
</dbReference>
<accession>A0ABQ9FVS8</accession>
<dbReference type="SMART" id="SM00248">
    <property type="entry name" value="ANK"/>
    <property type="match status" value="5"/>
</dbReference>
<keyword evidence="6" id="KW-1185">Reference proteome</keyword>
<feature type="domain" description="SOCS box" evidence="4">
    <location>
        <begin position="228"/>
        <end position="281"/>
    </location>
</feature>
<dbReference type="PRINTS" id="PR01415">
    <property type="entry name" value="ANKYRIN"/>
</dbReference>
<dbReference type="EMBL" id="JARBDR010000097">
    <property type="protein sequence ID" value="KAJ8321367.1"/>
    <property type="molecule type" value="Genomic_DNA"/>
</dbReference>
<dbReference type="PANTHER" id="PTHR24198:SF194">
    <property type="entry name" value="INVERSIN-A"/>
    <property type="match status" value="1"/>
</dbReference>
<evidence type="ECO:0000256" key="1">
    <source>
        <dbReference type="ARBA" id="ARBA00022737"/>
    </source>
</evidence>
<dbReference type="InterPro" id="IPR036036">
    <property type="entry name" value="SOCS_box-like_dom_sf"/>
</dbReference>
<keyword evidence="1" id="KW-0677">Repeat</keyword>
<dbReference type="SMART" id="SM00969">
    <property type="entry name" value="SOCS_box"/>
    <property type="match status" value="1"/>
</dbReference>
<dbReference type="Pfam" id="PF07525">
    <property type="entry name" value="SOCS_box"/>
    <property type="match status" value="1"/>
</dbReference>
<dbReference type="SUPFAM" id="SSF48403">
    <property type="entry name" value="Ankyrin repeat"/>
    <property type="match status" value="1"/>
</dbReference>
<dbReference type="PANTHER" id="PTHR24198">
    <property type="entry name" value="ANKYRIN REPEAT AND PROTEIN KINASE DOMAIN-CONTAINING PROTEIN"/>
    <property type="match status" value="1"/>
</dbReference>
<dbReference type="InterPro" id="IPR036770">
    <property type="entry name" value="Ankyrin_rpt-contain_sf"/>
</dbReference>